<keyword evidence="3" id="KW-0274">FAD</keyword>
<evidence type="ECO:0000313" key="8">
    <source>
        <dbReference type="Proteomes" id="UP000218595"/>
    </source>
</evidence>
<keyword evidence="2" id="KW-0285">Flavoprotein</keyword>
<dbReference type="Gene3D" id="3.50.50.100">
    <property type="match status" value="1"/>
</dbReference>
<name>A0ABM7S2N9_9PSED</name>
<feature type="domain" description="FAD/NAD(P)-binding" evidence="6">
    <location>
        <begin position="4"/>
        <end position="310"/>
    </location>
</feature>
<dbReference type="Proteomes" id="UP000218595">
    <property type="component" value="Chromosome"/>
</dbReference>
<evidence type="ECO:0000259" key="6">
    <source>
        <dbReference type="Pfam" id="PF07992"/>
    </source>
</evidence>
<gene>
    <name evidence="7" type="ORF">LAB08_R38600</name>
</gene>
<accession>A0ABM7S2N9</accession>
<dbReference type="InterPro" id="IPR023753">
    <property type="entry name" value="FAD/NAD-binding_dom"/>
</dbReference>
<dbReference type="EMBL" id="AP017423">
    <property type="protein sequence ID" value="BCX69218.1"/>
    <property type="molecule type" value="Genomic_DNA"/>
</dbReference>
<dbReference type="Pfam" id="PF07992">
    <property type="entry name" value="Pyr_redox_2"/>
    <property type="match status" value="1"/>
</dbReference>
<dbReference type="PANTHER" id="PTHR43706:SF45">
    <property type="entry name" value="NADH DEHYDROGENASE-LIKE PROTEIN RV1812C"/>
    <property type="match status" value="1"/>
</dbReference>
<evidence type="ECO:0000256" key="5">
    <source>
        <dbReference type="ARBA" id="ARBA00023027"/>
    </source>
</evidence>
<keyword evidence="5" id="KW-0520">NAD</keyword>
<keyword evidence="8" id="KW-1185">Reference proteome</keyword>
<evidence type="ECO:0000256" key="3">
    <source>
        <dbReference type="ARBA" id="ARBA00022827"/>
    </source>
</evidence>
<protein>
    <submittedName>
        <fullName evidence="7">NAD(P)/FAD-dependent oxidoreductase</fullName>
    </submittedName>
</protein>
<evidence type="ECO:0000256" key="2">
    <source>
        <dbReference type="ARBA" id="ARBA00022630"/>
    </source>
</evidence>
<proteinExistence type="inferred from homology"/>
<evidence type="ECO:0000256" key="1">
    <source>
        <dbReference type="ARBA" id="ARBA00005272"/>
    </source>
</evidence>
<evidence type="ECO:0000256" key="4">
    <source>
        <dbReference type="ARBA" id="ARBA00023002"/>
    </source>
</evidence>
<dbReference type="RefSeq" id="WP_096510193.1">
    <property type="nucleotide sequence ID" value="NZ_AP017423.2"/>
</dbReference>
<dbReference type="PANTHER" id="PTHR43706">
    <property type="entry name" value="NADH DEHYDROGENASE"/>
    <property type="match status" value="1"/>
</dbReference>
<sequence>MKQQILIIGAGFGGVWSALSAARLLDMHDRNDVEITVLAPQAELRIRPRFYEPNVHNMKAPLNDLFDAVGVKFVQGSAEVIDEKNKQVSYTKVSGAQGQLSYDRLVLAAGSRLMRPPVEGMLEHAFDVDEIESATHLEAHINRLKDLPASAARNTVVVAGGGFTGIETATEMPARLRAVLGENADIRVIVVDLAPQIAASLGDGIRPSIIEASEHLGIEWIVGTSVASVDAGGVTLANGQRIESSTVIWTVGFRASPLTEQVQGTRDRQGRLHVDQNLKVRGHADVYATGDVAYAATDELGNFAAMSCQHAICLGRHAGNNVVAELLGVEPIAYSQPKYVTCLDLGSWGAVFTEGWDRQVKLVKHEAKELKTQINTVWIYPPAADRAAALAAADPLIPVA</sequence>
<dbReference type="InterPro" id="IPR036188">
    <property type="entry name" value="FAD/NAD-bd_sf"/>
</dbReference>
<dbReference type="InterPro" id="IPR045024">
    <property type="entry name" value="NDH-2"/>
</dbReference>
<dbReference type="PRINTS" id="PR00368">
    <property type="entry name" value="FADPNR"/>
</dbReference>
<organism evidence="7 8">
    <name type="scientific">Pseudomonas izuensis</name>
    <dbReference type="NCBI Taxonomy" id="2684212"/>
    <lineage>
        <taxon>Bacteria</taxon>
        <taxon>Pseudomonadati</taxon>
        <taxon>Pseudomonadota</taxon>
        <taxon>Gammaproteobacteria</taxon>
        <taxon>Pseudomonadales</taxon>
        <taxon>Pseudomonadaceae</taxon>
        <taxon>Pseudomonas</taxon>
    </lineage>
</organism>
<reference evidence="7 8" key="1">
    <citation type="submission" date="2016-04" db="EMBL/GenBank/DDBJ databases">
        <title>Complete genome sequence of Pseudomonas sp. LAB-08 isolated from TCE contaminated aquifer soil.</title>
        <authorList>
            <person name="Dohra H."/>
            <person name="Suzuki K."/>
            <person name="Fatma A."/>
            <person name="Inuzuka Y."/>
            <person name="Honjo M."/>
            <person name="Tashiro Y."/>
            <person name="Futamata H."/>
        </authorList>
    </citation>
    <scope>NUCLEOTIDE SEQUENCE [LARGE SCALE GENOMIC DNA]</scope>
    <source>
        <strain evidence="7 8">LAB-08</strain>
    </source>
</reference>
<dbReference type="PRINTS" id="PR00411">
    <property type="entry name" value="PNDRDTASEI"/>
</dbReference>
<comment type="similarity">
    <text evidence="1">Belongs to the NADH dehydrogenase family.</text>
</comment>
<keyword evidence="4" id="KW-0560">Oxidoreductase</keyword>
<evidence type="ECO:0000313" key="7">
    <source>
        <dbReference type="EMBL" id="BCX69218.1"/>
    </source>
</evidence>
<dbReference type="SUPFAM" id="SSF51905">
    <property type="entry name" value="FAD/NAD(P)-binding domain"/>
    <property type="match status" value="1"/>
</dbReference>